<keyword evidence="4" id="KW-1185">Reference proteome</keyword>
<dbReference type="InParanoid" id="A0A2R5GJY5"/>
<proteinExistence type="predicted"/>
<feature type="compositionally biased region" description="Basic and acidic residues" evidence="2">
    <location>
        <begin position="232"/>
        <end position="250"/>
    </location>
</feature>
<feature type="coiled-coil region" evidence="1">
    <location>
        <begin position="614"/>
        <end position="720"/>
    </location>
</feature>
<evidence type="ECO:0000256" key="2">
    <source>
        <dbReference type="SAM" id="MobiDB-lite"/>
    </source>
</evidence>
<feature type="coiled-coil region" evidence="1">
    <location>
        <begin position="1670"/>
        <end position="1742"/>
    </location>
</feature>
<feature type="compositionally biased region" description="Low complexity" evidence="2">
    <location>
        <begin position="1993"/>
        <end position="2010"/>
    </location>
</feature>
<feature type="region of interest" description="Disordered" evidence="2">
    <location>
        <begin position="1989"/>
        <end position="2015"/>
    </location>
</feature>
<feature type="region of interest" description="Disordered" evidence="2">
    <location>
        <begin position="2110"/>
        <end position="2149"/>
    </location>
</feature>
<feature type="region of interest" description="Disordered" evidence="2">
    <location>
        <begin position="794"/>
        <end position="850"/>
    </location>
</feature>
<keyword evidence="1" id="KW-0175">Coiled coil</keyword>
<feature type="region of interest" description="Disordered" evidence="2">
    <location>
        <begin position="213"/>
        <end position="250"/>
    </location>
</feature>
<evidence type="ECO:0000313" key="3">
    <source>
        <dbReference type="EMBL" id="GBG28591.1"/>
    </source>
</evidence>
<feature type="coiled-coil region" evidence="1">
    <location>
        <begin position="1463"/>
        <end position="1606"/>
    </location>
</feature>
<sequence length="2149" mass="241928">MLPSSIKLAPALVADENRRDPVGARLIHAIKLDEHLVPEDSLLVEVNGRDVRNLPTASLMEQITSAQGKHLDLCWLRPKASVRRPRSKSSDSTTRRRRRSFGLSNNLKTIWSGLEGLVQALDNGDDLASLLKLPLTGQSEVVQPQDLDQDHEDAAKRARVEDISGLLEVLASQVRRRNRDAVATANDLRRAKEDNSRLAQRVDAQRELIQQLESGESISSTSNEFALGVSSSEKDKEKVNEQEERKDGTLLEETQRGQAFSAEVAAVERKLAQVTQDLRTATAAKQFFERKVQVMERSLEATEGKLVDLSRANEEFKTQLSQQESRVKEQQSLITNLEAQHKATLNEHLDRVNVEHSRQLKEMVASLEASHDEKTRSATAREETLRAHLDLLQQSVATKDREVGDLKVALQQARARLAQHQDDQRALSRERNDANSEELKLWRRDANQLRKTVEELSLQLRKADQEVVLYKQKFTSAEHELEKAHEALVDVASRQHAASSERVADRKERDALMSRLQEAERRAARSNTDSAQVRMEMEELRHLQAAQLAELEAKYRHNAHDVTAHPASEKKTPRQEDQGWVFECDAMLREDLCAQLLRAQVLAQDRQETCTMLREQVQIVSDELARRADELESLRSQAASEASSKFQAVLSKVESDFEHELKTLHTNLAEKEAALTELRDVLRTKHEELGRLRERHSQALAQVAQERNDWKEELAGVRETASLEQSRASELAVRLDEALRSKEASDTGLHEAQRKVQELLLASSKLEDARVELESLRGAHAKLQDVETKLAQAEADRASSAAESEAARVRAAQAEKDADAARRQLEEAEGLRSGLQRAQSEQQSFTHQIQADLNEQRRVCTRMRRELADAEQALRASRGALDAQEAKERQTRDMINRLVEQLDAAQSEARSGKLAISEHETVVRGLESDIAALHTEVNRLKNGLQDKAHALAHAEQAREHAETSAARALETLEAKVEARDDQLEALEKDLTDSRHALDVAEHARDSYMRARAGDIGSLSRATGRLQMQQRHCREQSVAILENFASELAAALASCARRAQDLEARHLRRVAGLEAALQDAEHRLNAQQQSFNNLSQERQEELIMLREKTAQSKESERAARRELAMAKTALASQKEELRMADERAKASTEMAGRLQTRVEELDDALEEERTTAQRNTIRLECELTRLRDSHEIEDGARRALAQAREDAEEREARLRDLEVEASTLREEKKSLQQRLADARDSTLSAERELEVVQEKLNSEVDQLAEAASAKVALETRLKDAHAHEKQCKLQSDAQIARLQGQVARLRQALEDEQAAASVAASSHHKSDRLEEECERLRTECERLRDALAKSHDLVAAVQARLEEHEDQVEETKRDSLNCQQELHRSLRESENRAAGLASQLQIVKGESEAAQHSLKERIVSLEAETFRLTSEKEDLIAVHDDERFAMTQERDAFRKERSELTSAAEAQGQRLTRLEARCNELEEEAAGYQSSRFESEQTARGAAKEIDILRDQCRLLEDKVTSAEQESLRSSELEDLLKRQQTESARWRKEKEDAQEQYQRQLEDFRASQLSQLEDLRAARQSEQVRYEEVQTKLETMRAELASALEGKSSLEIQVESLQHAVQAGTESQRVSVAEKLALESRCEDLQSKVSACHAQLETAHRESQFSAAERADLSEALESSRHRIAQLEEQFSHLQRQANENALKLSEEADLSARLSSAQKMLQQATEREAELLSELEVYRARSFEEKEQTEALDAEAREFCDVATQASLQDEPPSSEKATSSDAVTQTLQQASSVEKETVSGGCQTDDLDLVAPEELKRMRELHKQELADFLARVQEEIVEERERQELEQLVHRAQIDKDRAHLEGLVARQAEELDVLRAEKQQWRSQTAGRVRNQAQQTDAAAQQAEMGAATPVSDAVVSEYDRLLLYEENPDLNETLSELETTKAVLEASNSQLASFRARETETMFQTELLKSALESAQSRIRALENRRGASLQQELSTSSSSPSQASSRREDELHEEVIIWRSVAERDAKRCAALMDAVARESDRASRLEEALARRERHGGQYASIASSSASLTLSESGVSVAESATLHDELETLASDMNETLQALGSSGVSNRMVSSSRRHNGRTTTSSARSISVGRGGAYQHWR</sequence>
<feature type="compositionally biased region" description="Low complexity" evidence="2">
    <location>
        <begin position="2110"/>
        <end position="2121"/>
    </location>
</feature>
<accession>A0A2R5GJY5</accession>
<feature type="coiled-coil region" evidence="1">
    <location>
        <begin position="1294"/>
        <end position="1380"/>
    </location>
</feature>
<dbReference type="Proteomes" id="UP000241890">
    <property type="component" value="Unassembled WGS sequence"/>
</dbReference>
<feature type="region of interest" description="Disordered" evidence="2">
    <location>
        <begin position="1767"/>
        <end position="1806"/>
    </location>
</feature>
<gene>
    <name evidence="3" type="ORF">FCC1311_048122</name>
</gene>
<feature type="compositionally biased region" description="Polar residues" evidence="2">
    <location>
        <begin position="836"/>
        <end position="850"/>
    </location>
</feature>
<feature type="compositionally biased region" description="Polar residues" evidence="2">
    <location>
        <begin position="1777"/>
        <end position="1794"/>
    </location>
</feature>
<comment type="caution">
    <text evidence="3">The sequence shown here is derived from an EMBL/GenBank/DDBJ whole genome shotgun (WGS) entry which is preliminary data.</text>
</comment>
<evidence type="ECO:0000313" key="4">
    <source>
        <dbReference type="Proteomes" id="UP000241890"/>
    </source>
</evidence>
<reference evidence="3 4" key="1">
    <citation type="submission" date="2017-12" db="EMBL/GenBank/DDBJ databases">
        <title>Sequencing, de novo assembly and annotation of complete genome of a new Thraustochytrid species, strain FCC1311.</title>
        <authorList>
            <person name="Sedici K."/>
            <person name="Godart F."/>
            <person name="Aiese Cigliano R."/>
            <person name="Sanseverino W."/>
            <person name="Barakat M."/>
            <person name="Ortet P."/>
            <person name="Marechal E."/>
            <person name="Cagnac O."/>
            <person name="Amato A."/>
        </authorList>
    </citation>
    <scope>NUCLEOTIDE SEQUENCE [LARGE SCALE GENOMIC DNA]</scope>
</reference>
<name>A0A2R5GJY5_9STRA</name>
<feature type="compositionally biased region" description="Basic and acidic residues" evidence="2">
    <location>
        <begin position="419"/>
        <end position="436"/>
    </location>
</feature>
<feature type="compositionally biased region" description="Polar residues" evidence="2">
    <location>
        <begin position="213"/>
        <end position="224"/>
    </location>
</feature>
<feature type="coiled-coil region" evidence="1">
    <location>
        <begin position="951"/>
        <end position="1003"/>
    </location>
</feature>
<organism evidence="3 4">
    <name type="scientific">Hondaea fermentalgiana</name>
    <dbReference type="NCBI Taxonomy" id="2315210"/>
    <lineage>
        <taxon>Eukaryota</taxon>
        <taxon>Sar</taxon>
        <taxon>Stramenopiles</taxon>
        <taxon>Bigyra</taxon>
        <taxon>Labyrinthulomycetes</taxon>
        <taxon>Thraustochytrida</taxon>
        <taxon>Thraustochytriidae</taxon>
        <taxon>Hondaea</taxon>
    </lineage>
</organism>
<feature type="region of interest" description="Disordered" evidence="2">
    <location>
        <begin position="417"/>
        <end position="436"/>
    </location>
</feature>
<protein>
    <submittedName>
        <fullName evidence="3">Uncharacterized protein</fullName>
    </submittedName>
</protein>
<feature type="compositionally biased region" description="Basic and acidic residues" evidence="2">
    <location>
        <begin position="805"/>
        <end position="830"/>
    </location>
</feature>
<feature type="coiled-coil region" evidence="1">
    <location>
        <begin position="1044"/>
        <end position="1265"/>
    </location>
</feature>
<evidence type="ECO:0000256" key="1">
    <source>
        <dbReference type="SAM" id="Coils"/>
    </source>
</evidence>
<feature type="coiled-coil region" evidence="1">
    <location>
        <begin position="264"/>
        <end position="347"/>
    </location>
</feature>
<feature type="coiled-coil region" evidence="1">
    <location>
        <begin position="502"/>
        <end position="554"/>
    </location>
</feature>
<dbReference type="EMBL" id="BEYU01000044">
    <property type="protein sequence ID" value="GBG28591.1"/>
    <property type="molecule type" value="Genomic_DNA"/>
</dbReference>
<feature type="coiled-coil region" evidence="1">
    <location>
        <begin position="1825"/>
        <end position="1888"/>
    </location>
</feature>